<feature type="transmembrane region" description="Helical" evidence="7">
    <location>
        <begin position="18"/>
        <end position="44"/>
    </location>
</feature>
<dbReference type="PROSITE" id="PS50088">
    <property type="entry name" value="ANK_REPEAT"/>
    <property type="match status" value="5"/>
</dbReference>
<accession>A0A6J2WE99</accession>
<keyword evidence="7" id="KW-1133">Transmembrane helix</keyword>
<dbReference type="Pfam" id="PF12796">
    <property type="entry name" value="Ank_2"/>
    <property type="match status" value="2"/>
</dbReference>
<reference evidence="10" key="1">
    <citation type="submission" date="2025-08" db="UniProtKB">
        <authorList>
            <consortium name="RefSeq"/>
        </authorList>
    </citation>
    <scope>IDENTIFICATION</scope>
</reference>
<protein>
    <submittedName>
        <fullName evidence="10">Ankyrin repeat and SOCS box protein 5</fullName>
    </submittedName>
</protein>
<dbReference type="SUPFAM" id="SSF48403">
    <property type="entry name" value="Ankyrin repeat"/>
    <property type="match status" value="1"/>
</dbReference>
<dbReference type="InParanoid" id="A0A6J2WE99"/>
<dbReference type="Gene3D" id="1.25.40.20">
    <property type="entry name" value="Ankyrin repeat-containing domain"/>
    <property type="match status" value="1"/>
</dbReference>
<dbReference type="PROSITE" id="PS50297">
    <property type="entry name" value="ANK_REP_REGION"/>
    <property type="match status" value="5"/>
</dbReference>
<dbReference type="InterPro" id="IPR036770">
    <property type="entry name" value="Ankyrin_rpt-contain_sf"/>
</dbReference>
<feature type="repeat" description="ANK" evidence="6">
    <location>
        <begin position="103"/>
        <end position="135"/>
    </location>
</feature>
<dbReference type="SMART" id="SM00969">
    <property type="entry name" value="SOCS_box"/>
    <property type="match status" value="1"/>
</dbReference>
<dbReference type="GeneID" id="115822797"/>
<keyword evidence="5 6" id="KW-0040">ANK repeat</keyword>
<dbReference type="Gene3D" id="1.10.750.20">
    <property type="entry name" value="SOCS box"/>
    <property type="match status" value="1"/>
</dbReference>
<evidence type="ECO:0000256" key="7">
    <source>
        <dbReference type="SAM" id="Phobius"/>
    </source>
</evidence>
<dbReference type="FunFam" id="1.10.750.20:FF:000001">
    <property type="entry name" value="Ankyrin repeat and SOCS box containing 1"/>
    <property type="match status" value="1"/>
</dbReference>
<dbReference type="SMART" id="SM00248">
    <property type="entry name" value="ANK"/>
    <property type="match status" value="6"/>
</dbReference>
<feature type="repeat" description="ANK" evidence="6">
    <location>
        <begin position="234"/>
        <end position="266"/>
    </location>
</feature>
<evidence type="ECO:0000256" key="5">
    <source>
        <dbReference type="ARBA" id="ARBA00023043"/>
    </source>
</evidence>
<dbReference type="RefSeq" id="XP_030642579.1">
    <property type="nucleotide sequence ID" value="XM_030786719.1"/>
</dbReference>
<evidence type="ECO:0000256" key="1">
    <source>
        <dbReference type="ARBA" id="ARBA00004906"/>
    </source>
</evidence>
<dbReference type="GO" id="GO:0045732">
    <property type="term" value="P:positive regulation of protein catabolic process"/>
    <property type="evidence" value="ECO:0007669"/>
    <property type="project" value="TreeGrafter"/>
</dbReference>
<dbReference type="GO" id="GO:0035556">
    <property type="term" value="P:intracellular signal transduction"/>
    <property type="evidence" value="ECO:0007669"/>
    <property type="project" value="InterPro"/>
</dbReference>
<dbReference type="FunFam" id="1.25.40.20:FF:000016">
    <property type="entry name" value="Ankyrin repeat and SOCS box containing 5"/>
    <property type="match status" value="1"/>
</dbReference>
<evidence type="ECO:0000313" key="10">
    <source>
        <dbReference type="RefSeq" id="XP_030642579.1"/>
    </source>
</evidence>
<dbReference type="SUPFAM" id="SSF158235">
    <property type="entry name" value="SOCS box-like"/>
    <property type="match status" value="1"/>
</dbReference>
<dbReference type="PANTHER" id="PTHR24136">
    <property type="entry name" value="SOWAH (DROSOPHILA) HOMOLOG"/>
    <property type="match status" value="1"/>
</dbReference>
<dbReference type="PROSITE" id="PS50225">
    <property type="entry name" value="SOCS"/>
    <property type="match status" value="1"/>
</dbReference>
<dbReference type="Pfam" id="PF07525">
    <property type="entry name" value="SOCS_box"/>
    <property type="match status" value="1"/>
</dbReference>
<keyword evidence="7" id="KW-0472">Membrane</keyword>
<comment type="similarity">
    <text evidence="2">Belongs to the ankyrin SOCS box (ASB) family.</text>
</comment>
<sequence length="331" mass="36334">MTEPAAEYRPFAAQLSNVYLTILALFCCKLFIRITLNLLTHFYIIKGNQREAARISAEFYESSQGQSSWADRSPLHEAASQGRLLVLKTLIARGHSVNVLTIDHVSPLHEACIGNHVSCARALIDAGANVNAMTIDGITPLFNACSAGSMTCLDLLLESGAQPQAQTPSQPSPIHEAASRGYSQCVETLITWGADPDYEIPNLGTPLYASCMCREFLCARKLLDRGANVQRGLNMDTPLHAAAKKDCVGIAKLLLEFGADVNARNLDYKRPVEVAPPGSLTEGFLLIYEATPRSLSKLCRQRIRDCVGRTRLHLLSHLPLPKAMENFIQFR</sequence>
<evidence type="ECO:0000256" key="3">
    <source>
        <dbReference type="ARBA" id="ARBA00022737"/>
    </source>
</evidence>
<keyword evidence="4" id="KW-0833">Ubl conjugation pathway</keyword>
<evidence type="ECO:0000256" key="6">
    <source>
        <dbReference type="PROSITE-ProRule" id="PRU00023"/>
    </source>
</evidence>
<dbReference type="InterPro" id="IPR002110">
    <property type="entry name" value="Ankyrin_rpt"/>
</dbReference>
<dbReference type="AlphaFoldDB" id="A0A6J2WE99"/>
<evidence type="ECO:0000313" key="9">
    <source>
        <dbReference type="Proteomes" id="UP000504632"/>
    </source>
</evidence>
<keyword evidence="3" id="KW-0677">Repeat</keyword>
<dbReference type="InterPro" id="IPR001496">
    <property type="entry name" value="SOCS_box"/>
</dbReference>
<evidence type="ECO:0000256" key="4">
    <source>
        <dbReference type="ARBA" id="ARBA00022786"/>
    </source>
</evidence>
<dbReference type="PRINTS" id="PR01415">
    <property type="entry name" value="ANKYRIN"/>
</dbReference>
<name>A0A6J2WE99_CHACN</name>
<dbReference type="InterPro" id="IPR036036">
    <property type="entry name" value="SOCS_box-like_dom_sf"/>
</dbReference>
<feature type="repeat" description="ANK" evidence="6">
    <location>
        <begin position="169"/>
        <end position="197"/>
    </location>
</feature>
<dbReference type="UniPathway" id="UPA00143"/>
<evidence type="ECO:0000259" key="8">
    <source>
        <dbReference type="PROSITE" id="PS50225"/>
    </source>
</evidence>
<keyword evidence="9" id="KW-1185">Reference proteome</keyword>
<dbReference type="Proteomes" id="UP000504632">
    <property type="component" value="Chromosome 1"/>
</dbReference>
<dbReference type="OrthoDB" id="3246549at2759"/>
<feature type="repeat" description="ANK" evidence="6">
    <location>
        <begin position="70"/>
        <end position="102"/>
    </location>
</feature>
<comment type="pathway">
    <text evidence="1">Protein modification; protein ubiquitination.</text>
</comment>
<dbReference type="CTD" id="550441"/>
<proteinExistence type="inferred from homology"/>
<feature type="repeat" description="ANK" evidence="6">
    <location>
        <begin position="136"/>
        <end position="168"/>
    </location>
</feature>
<dbReference type="PANTHER" id="PTHR24136:SF55">
    <property type="entry name" value="ANKYRIN REPEAT AND SOCS BOX-CONTAINING 5A"/>
    <property type="match status" value="1"/>
</dbReference>
<keyword evidence="7" id="KW-0812">Transmembrane</keyword>
<evidence type="ECO:0000256" key="2">
    <source>
        <dbReference type="ARBA" id="ARBA00005949"/>
    </source>
</evidence>
<organism evidence="9 10">
    <name type="scientific">Chanos chanos</name>
    <name type="common">Milkfish</name>
    <name type="synonym">Mugil chanos</name>
    <dbReference type="NCBI Taxonomy" id="29144"/>
    <lineage>
        <taxon>Eukaryota</taxon>
        <taxon>Metazoa</taxon>
        <taxon>Chordata</taxon>
        <taxon>Craniata</taxon>
        <taxon>Vertebrata</taxon>
        <taxon>Euteleostomi</taxon>
        <taxon>Actinopterygii</taxon>
        <taxon>Neopterygii</taxon>
        <taxon>Teleostei</taxon>
        <taxon>Ostariophysi</taxon>
        <taxon>Gonorynchiformes</taxon>
        <taxon>Chanidae</taxon>
        <taxon>Chanos</taxon>
    </lineage>
</organism>
<gene>
    <name evidence="10" type="primary">asb5a</name>
</gene>
<dbReference type="InterPro" id="IPR051573">
    <property type="entry name" value="Ankyrin-SOCS_box_domain"/>
</dbReference>
<feature type="domain" description="SOCS box" evidence="8">
    <location>
        <begin position="279"/>
        <end position="331"/>
    </location>
</feature>
<dbReference type="GO" id="GO:0016567">
    <property type="term" value="P:protein ubiquitination"/>
    <property type="evidence" value="ECO:0007669"/>
    <property type="project" value="UniProtKB-UniPathway"/>
</dbReference>